<feature type="domain" description="Nudix hydrolase" evidence="7">
    <location>
        <begin position="26"/>
        <end position="158"/>
    </location>
</feature>
<keyword evidence="5" id="KW-0460">Magnesium</keyword>
<dbReference type="PANTHER" id="PTHR12992">
    <property type="entry name" value="NUDIX HYDROLASE"/>
    <property type="match status" value="1"/>
</dbReference>
<evidence type="ECO:0000313" key="9">
    <source>
        <dbReference type="Proteomes" id="UP000202440"/>
    </source>
</evidence>
<sequence>MNAALTPYLQQRWQQQARRTVHQTELAPAAVLVAVTDEANPRLLLTQRSSQLSSHSGEVAFPGGKQDPEDIDLVATALREAHEEVALPADQVNVIGELSQVVSRFGYLVTPVLAVIPPDLHYTPNPGELDAVFLPPLQLFRQPPSRYFERGRVRIPSYDYESFHIWGLTAMMITEFMNHYWDCQIDYRIG</sequence>
<dbReference type="KEGG" id="bsan:CHH28_15940"/>
<gene>
    <name evidence="8" type="ORF">CHH28_15940</name>
</gene>
<dbReference type="PROSITE" id="PS51462">
    <property type="entry name" value="NUDIX"/>
    <property type="match status" value="1"/>
</dbReference>
<comment type="cofactor">
    <cofactor evidence="1">
        <name>Mn(2+)</name>
        <dbReference type="ChEBI" id="CHEBI:29035"/>
    </cofactor>
</comment>
<keyword evidence="3" id="KW-0479">Metal-binding</keyword>
<keyword evidence="9" id="KW-1185">Reference proteome</keyword>
<evidence type="ECO:0000256" key="5">
    <source>
        <dbReference type="ARBA" id="ARBA00022842"/>
    </source>
</evidence>
<dbReference type="InterPro" id="IPR045121">
    <property type="entry name" value="CoAse"/>
</dbReference>
<dbReference type="RefSeq" id="WP_094061248.1">
    <property type="nucleotide sequence ID" value="NZ_CP022530.1"/>
</dbReference>
<evidence type="ECO:0000256" key="6">
    <source>
        <dbReference type="ARBA" id="ARBA00023211"/>
    </source>
</evidence>
<evidence type="ECO:0000256" key="3">
    <source>
        <dbReference type="ARBA" id="ARBA00022723"/>
    </source>
</evidence>
<dbReference type="SUPFAM" id="SSF55811">
    <property type="entry name" value="Nudix"/>
    <property type="match status" value="1"/>
</dbReference>
<evidence type="ECO:0000313" key="8">
    <source>
        <dbReference type="EMBL" id="ASP40074.1"/>
    </source>
</evidence>
<evidence type="ECO:0000256" key="1">
    <source>
        <dbReference type="ARBA" id="ARBA00001936"/>
    </source>
</evidence>
<name>A0A222FNH5_9GAMM</name>
<comment type="cofactor">
    <cofactor evidence="2">
        <name>Mg(2+)</name>
        <dbReference type="ChEBI" id="CHEBI:18420"/>
    </cofactor>
</comment>
<dbReference type="GO" id="GO:0046872">
    <property type="term" value="F:metal ion binding"/>
    <property type="evidence" value="ECO:0007669"/>
    <property type="project" value="UniProtKB-KW"/>
</dbReference>
<dbReference type="InterPro" id="IPR015797">
    <property type="entry name" value="NUDIX_hydrolase-like_dom_sf"/>
</dbReference>
<dbReference type="CDD" id="cd03426">
    <property type="entry name" value="NUDIX_CoAse_Nudt7"/>
    <property type="match status" value="1"/>
</dbReference>
<evidence type="ECO:0000259" key="7">
    <source>
        <dbReference type="PROSITE" id="PS51462"/>
    </source>
</evidence>
<dbReference type="GO" id="GO:0010945">
    <property type="term" value="F:coenzyme A diphosphatase activity"/>
    <property type="evidence" value="ECO:0007669"/>
    <property type="project" value="InterPro"/>
</dbReference>
<dbReference type="InterPro" id="IPR000086">
    <property type="entry name" value="NUDIX_hydrolase_dom"/>
</dbReference>
<dbReference type="AlphaFoldDB" id="A0A222FNH5"/>
<dbReference type="NCBIfam" id="NF007980">
    <property type="entry name" value="PRK10707.1"/>
    <property type="match status" value="1"/>
</dbReference>
<evidence type="ECO:0000256" key="2">
    <source>
        <dbReference type="ARBA" id="ARBA00001946"/>
    </source>
</evidence>
<dbReference type="Proteomes" id="UP000202440">
    <property type="component" value="Chromosome"/>
</dbReference>
<dbReference type="Pfam" id="PF00293">
    <property type="entry name" value="NUDIX"/>
    <property type="match status" value="1"/>
</dbReference>
<reference evidence="8 9" key="1">
    <citation type="submission" date="2017-07" db="EMBL/GenBank/DDBJ databases">
        <title>Annotated genome sequence of Bacterioplanes sanyensis isolated from Red Sea.</title>
        <authorList>
            <person name="Rehman Z.U."/>
        </authorList>
    </citation>
    <scope>NUCLEOTIDE SEQUENCE [LARGE SCALE GENOMIC DNA]</scope>
    <source>
        <strain evidence="8 9">NV9</strain>
    </source>
</reference>
<evidence type="ECO:0000256" key="4">
    <source>
        <dbReference type="ARBA" id="ARBA00022801"/>
    </source>
</evidence>
<dbReference type="EMBL" id="CP022530">
    <property type="protein sequence ID" value="ASP40074.1"/>
    <property type="molecule type" value="Genomic_DNA"/>
</dbReference>
<accession>A0A222FNH5</accession>
<proteinExistence type="predicted"/>
<keyword evidence="6" id="KW-0464">Manganese</keyword>
<keyword evidence="4" id="KW-0378">Hydrolase</keyword>
<dbReference type="PANTHER" id="PTHR12992:SF11">
    <property type="entry name" value="MITOCHONDRIAL COENZYME A DIPHOSPHATASE NUDT8"/>
    <property type="match status" value="1"/>
</dbReference>
<organism evidence="8 9">
    <name type="scientific">Bacterioplanes sanyensis</name>
    <dbReference type="NCBI Taxonomy" id="1249553"/>
    <lineage>
        <taxon>Bacteria</taxon>
        <taxon>Pseudomonadati</taxon>
        <taxon>Pseudomonadota</taxon>
        <taxon>Gammaproteobacteria</taxon>
        <taxon>Oceanospirillales</taxon>
        <taxon>Oceanospirillaceae</taxon>
        <taxon>Bacterioplanes</taxon>
    </lineage>
</organism>
<dbReference type="OrthoDB" id="9802805at2"/>
<protein>
    <submittedName>
        <fullName evidence="8">CoA pyrophosphatase</fullName>
    </submittedName>
</protein>
<dbReference type="Gene3D" id="3.90.79.10">
    <property type="entry name" value="Nucleoside Triphosphate Pyrophosphohydrolase"/>
    <property type="match status" value="1"/>
</dbReference>